<keyword evidence="2" id="KW-1133">Transmembrane helix</keyword>
<reference evidence="3 4" key="1">
    <citation type="submission" date="2016-10" db="EMBL/GenBank/DDBJ databases">
        <title>Proteomics and genomics reveal pathogen-plant mechanisms compatible with a hemibiotrophic lifestyle of Diplodia corticola.</title>
        <authorList>
            <person name="Fernandes I."/>
            <person name="De Jonge R."/>
            <person name="Van De Peer Y."/>
            <person name="Devreese B."/>
            <person name="Alves A."/>
            <person name="Esteves A.C."/>
        </authorList>
    </citation>
    <scope>NUCLEOTIDE SEQUENCE [LARGE SCALE GENOMIC DNA]</scope>
    <source>
        <strain evidence="3 4">CBS 112549</strain>
    </source>
</reference>
<feature type="compositionally biased region" description="Basic and acidic residues" evidence="1">
    <location>
        <begin position="201"/>
        <end position="228"/>
    </location>
</feature>
<feature type="compositionally biased region" description="Acidic residues" evidence="1">
    <location>
        <begin position="42"/>
        <end position="53"/>
    </location>
</feature>
<dbReference type="STRING" id="236234.A0A1J9RME0"/>
<feature type="transmembrane region" description="Helical" evidence="2">
    <location>
        <begin position="1479"/>
        <end position="1497"/>
    </location>
</feature>
<dbReference type="Proteomes" id="UP000183809">
    <property type="component" value="Unassembled WGS sequence"/>
</dbReference>
<dbReference type="EMBL" id="MNUE01000028">
    <property type="protein sequence ID" value="OJD33747.1"/>
    <property type="molecule type" value="Genomic_DNA"/>
</dbReference>
<feature type="region of interest" description="Disordered" evidence="1">
    <location>
        <begin position="201"/>
        <end position="243"/>
    </location>
</feature>
<comment type="caution">
    <text evidence="3">The sequence shown here is derived from an EMBL/GenBank/DDBJ whole genome shotgun (WGS) entry which is preliminary data.</text>
</comment>
<dbReference type="OrthoDB" id="5361176at2759"/>
<dbReference type="InterPro" id="IPR002523">
    <property type="entry name" value="MgTranspt_CorA/ZnTranspt_ZntB"/>
</dbReference>
<feature type="region of interest" description="Disordered" evidence="1">
    <location>
        <begin position="38"/>
        <end position="73"/>
    </location>
</feature>
<dbReference type="Pfam" id="PF01544">
    <property type="entry name" value="CorA"/>
    <property type="match status" value="1"/>
</dbReference>
<organism evidence="3 4">
    <name type="scientific">Diplodia corticola</name>
    <dbReference type="NCBI Taxonomy" id="236234"/>
    <lineage>
        <taxon>Eukaryota</taxon>
        <taxon>Fungi</taxon>
        <taxon>Dikarya</taxon>
        <taxon>Ascomycota</taxon>
        <taxon>Pezizomycotina</taxon>
        <taxon>Dothideomycetes</taxon>
        <taxon>Dothideomycetes incertae sedis</taxon>
        <taxon>Botryosphaeriales</taxon>
        <taxon>Botryosphaeriaceae</taxon>
        <taxon>Diplodia</taxon>
    </lineage>
</organism>
<evidence type="ECO:0000313" key="3">
    <source>
        <dbReference type="EMBL" id="OJD33747.1"/>
    </source>
</evidence>
<dbReference type="GO" id="GO:0046873">
    <property type="term" value="F:metal ion transmembrane transporter activity"/>
    <property type="evidence" value="ECO:0007669"/>
    <property type="project" value="InterPro"/>
</dbReference>
<feature type="region of interest" description="Disordered" evidence="1">
    <location>
        <begin position="1"/>
        <end position="22"/>
    </location>
</feature>
<feature type="compositionally biased region" description="Low complexity" evidence="1">
    <location>
        <begin position="1664"/>
        <end position="1675"/>
    </location>
</feature>
<feature type="compositionally biased region" description="Basic and acidic residues" evidence="1">
    <location>
        <begin position="1648"/>
        <end position="1660"/>
    </location>
</feature>
<feature type="transmembrane region" description="Helical" evidence="2">
    <location>
        <begin position="1447"/>
        <end position="1467"/>
    </location>
</feature>
<feature type="region of interest" description="Disordered" evidence="1">
    <location>
        <begin position="917"/>
        <end position="954"/>
    </location>
</feature>
<dbReference type="Gene3D" id="1.20.58.340">
    <property type="entry name" value="Magnesium transport protein CorA, transmembrane region"/>
    <property type="match status" value="1"/>
</dbReference>
<feature type="region of interest" description="Disordered" evidence="1">
    <location>
        <begin position="1628"/>
        <end position="1682"/>
    </location>
</feature>
<keyword evidence="2" id="KW-0472">Membrane</keyword>
<name>A0A1J9RME0_9PEZI</name>
<accession>A0A1J9RME0</accession>
<dbReference type="GO" id="GO:0016020">
    <property type="term" value="C:membrane"/>
    <property type="evidence" value="ECO:0007669"/>
    <property type="project" value="InterPro"/>
</dbReference>
<protein>
    <submittedName>
        <fullName evidence="3">Mg2+ transporter zinc transport protein</fullName>
    </submittedName>
</protein>
<evidence type="ECO:0000256" key="1">
    <source>
        <dbReference type="SAM" id="MobiDB-lite"/>
    </source>
</evidence>
<evidence type="ECO:0000256" key="2">
    <source>
        <dbReference type="SAM" id="Phobius"/>
    </source>
</evidence>
<proteinExistence type="predicted"/>
<gene>
    <name evidence="3" type="ORF">BKCO1_2800028</name>
</gene>
<evidence type="ECO:0000313" key="4">
    <source>
        <dbReference type="Proteomes" id="UP000183809"/>
    </source>
</evidence>
<keyword evidence="2" id="KW-0812">Transmembrane</keyword>
<feature type="transmembrane region" description="Helical" evidence="2">
    <location>
        <begin position="1538"/>
        <end position="1558"/>
    </location>
</feature>
<keyword evidence="4" id="KW-1185">Reference proteome</keyword>
<sequence>MTSEDPGDKPPPIEWQDAPGESDHYFRKFMTYDRLECKPTAEELDTEIPENDDQSEHNSASENPVPKIPVSDDRLRYKSIPESLVTSIPESFPEKARNRRSYVSFGSEGTTASVNASGHIMQISRYLGYGRSGFFSADQKGTRKPFYVDTRKQHLMELAKDPFAGFRLDLLQAFEGLVDYKQCKPSVKFIHDRWPWFNIRDSRGRKDNPHPEEQGHRSEKQREEKDNPYPEEQGVQESNKQRKEKNIAYATTFSVQYFCHNGTIFQRHLVEFDKTEFPSPDLSRLRLDAAACIRNLDFVHDTDFNDDDESPYRSGPNHRSLIVVHKMNRNMANDMGIDNDVYSKGSGPKAAALIITPFTEGRAQKVTQLGEADSSWYIELDKKAEDAIKESGKLDITLAYRLQLIEEDQKWENSTVPGHRMTSMGEAILSESSLFRKIIFSRNEHLDFVIRRNLEHTLSVCSVPILQSPVLGHTDEDLDNLAVALTCGDISGHRVSTRASVSAFMFLHSMLKYLAPDTHSLRPYLANPTRCSCGDQQSPCDECSCVKPYLDHVYGRIQTTLRGHLVWVCTTSKGEEGSFAPHYWPTGKHITNLSWLPSATLLDTPLQLLKVLWFKERSLPSDQQTELAAKVRPWLSHLDKTNNRGSYAFSVDPGNLSEKFKFADHVLICLAIRCVQHLEERSAIFATREEELGDAEDPGALHIFNTYSFQEVRRNVLKRFTVQGPITKQRMLATRRTPSESRFLLHSKDTILFHIMDLKLDKEWFEAEESLEPIQFFQREEKLPRQRKKGKGSSEADGSWKYIDDRWKATVDAQAYHDEYQNLEWGKPLWYALTFILGCKRRRINKSSIDETLRVTSSVLLGASSMSGLFAGLLDEDQEPIPFENEMDQDSFWHAAFETPYVLWTYGRDYFDAQWAREKEHQSGGGAPKSPSDVTGDPTGVKQGQRASNIGDTAAPFKDAGRIGQIITKGVPFVNFSTLIDQKGLVEVSDDWLQDGPVALDFGFRPDFSKLKDLRCDPSEKVITAGLEAYKRSPTSSFFTEERGIVIDVIKRSEGDEMGAGGDEIGAGQQETNDGIKKCLGRRRTVQFAKKRLIWLPNGNKETAVLCYFASPEPERGNMAHFFDRHASHEKYFFDGATAALNEWETEIHFSFFKLVQCQKEDVKEILQTANNGISSLSFLKLGERREDGGSSQETVFLHSTMSFRFVGDFFDRFWTCHFLDPGQKDQQSLQARLSNFHHTVLEGSKKNPWQQRKVLELLLFYEMLESMHENTHKILEWVKHQVLNPPNLEKIPRPDLGEDITTTRLLQEKSVMEASMPLNPLASAFQDGYQLLKQGTSENYFSIIESWRLFEQILQALEDDLSGNIERIDQWNKREEDRKSERPRWTRNDEKRYRTAITKVTVLNDRRGRDIVRLRATIKAFRESLPGRLESIRSDISFRGSENINLFTYVTVVFLPLGFATGIFSMSNAPSRQTLVSMIELALMAMAITIFALANVKTTGKTLVRPLILAFREVNDLLLHPPLRILQSFIQNHMPVVALYLFSRLVWFFYRFVWFPLTTVNGRIPVKTPETRWYQKTRLKELWKSFKVPMRAIPEPWTLDPVKEASEDYAQMIRDKRADDLLRKLRKSGLKRHPNATNGGTDFEEQGSERRQVDEELGHMPRAAPATPSSAASSIHMRRSI</sequence>
<dbReference type="GeneID" id="31013936"/>
<dbReference type="RefSeq" id="XP_020130007.1">
    <property type="nucleotide sequence ID" value="XM_020273675.1"/>
</dbReference>